<reference evidence="2" key="1">
    <citation type="submission" date="2020-08" db="EMBL/GenBank/DDBJ databases">
        <title>Genome sequencing and assembly of the red palm weevil Rhynchophorus ferrugineus.</title>
        <authorList>
            <person name="Dias G.B."/>
            <person name="Bergman C.M."/>
            <person name="Manee M."/>
        </authorList>
    </citation>
    <scope>NUCLEOTIDE SEQUENCE</scope>
    <source>
        <strain evidence="2">AA-2017</strain>
        <tissue evidence="2">Whole larva</tissue>
    </source>
</reference>
<keyword evidence="3" id="KW-1185">Reference proteome</keyword>
<sequence length="124" mass="13389">MASRQSATVCLHTPVQFFSEYIDVNVFFLNFLGCNSSVRRQNRSDRPCRPTTGVTKTVSLPISPKRTGRGHMTREDGSTQSHSGLTGPPPATRTLTPPNFRKPSARVGEIASGTTMALLGPLSS</sequence>
<evidence type="ECO:0000313" key="3">
    <source>
        <dbReference type="Proteomes" id="UP000625711"/>
    </source>
</evidence>
<proteinExistence type="predicted"/>
<accession>A0A834IHH0</accession>
<protein>
    <submittedName>
        <fullName evidence="2">Uncharacterized protein</fullName>
    </submittedName>
</protein>
<dbReference type="EMBL" id="JAACXV010000408">
    <property type="protein sequence ID" value="KAF7278065.1"/>
    <property type="molecule type" value="Genomic_DNA"/>
</dbReference>
<dbReference type="Proteomes" id="UP000625711">
    <property type="component" value="Unassembled WGS sequence"/>
</dbReference>
<dbReference type="AlphaFoldDB" id="A0A834IHH0"/>
<evidence type="ECO:0000256" key="1">
    <source>
        <dbReference type="SAM" id="MobiDB-lite"/>
    </source>
</evidence>
<evidence type="ECO:0000313" key="2">
    <source>
        <dbReference type="EMBL" id="KAF7278065.1"/>
    </source>
</evidence>
<organism evidence="2 3">
    <name type="scientific">Rhynchophorus ferrugineus</name>
    <name type="common">Red palm weevil</name>
    <name type="synonym">Curculio ferrugineus</name>
    <dbReference type="NCBI Taxonomy" id="354439"/>
    <lineage>
        <taxon>Eukaryota</taxon>
        <taxon>Metazoa</taxon>
        <taxon>Ecdysozoa</taxon>
        <taxon>Arthropoda</taxon>
        <taxon>Hexapoda</taxon>
        <taxon>Insecta</taxon>
        <taxon>Pterygota</taxon>
        <taxon>Neoptera</taxon>
        <taxon>Endopterygota</taxon>
        <taxon>Coleoptera</taxon>
        <taxon>Polyphaga</taxon>
        <taxon>Cucujiformia</taxon>
        <taxon>Curculionidae</taxon>
        <taxon>Dryophthorinae</taxon>
        <taxon>Rhynchophorus</taxon>
    </lineage>
</organism>
<comment type="caution">
    <text evidence="2">The sequence shown here is derived from an EMBL/GenBank/DDBJ whole genome shotgun (WGS) entry which is preliminary data.</text>
</comment>
<feature type="region of interest" description="Disordered" evidence="1">
    <location>
        <begin position="39"/>
        <end position="107"/>
    </location>
</feature>
<name>A0A834IHH0_RHYFE</name>
<gene>
    <name evidence="2" type="ORF">GWI33_008834</name>
</gene>